<keyword evidence="3" id="KW-1185">Reference proteome</keyword>
<proteinExistence type="predicted"/>
<organism evidence="2 3">
    <name type="scientific">Pontibacter silvestris</name>
    <dbReference type="NCBI Taxonomy" id="2305183"/>
    <lineage>
        <taxon>Bacteria</taxon>
        <taxon>Pseudomonadati</taxon>
        <taxon>Bacteroidota</taxon>
        <taxon>Cytophagia</taxon>
        <taxon>Cytophagales</taxon>
        <taxon>Hymenobacteraceae</taxon>
        <taxon>Pontibacter</taxon>
    </lineage>
</organism>
<gene>
    <name evidence="2" type="ORF">ACFSKU_03915</name>
</gene>
<keyword evidence="1" id="KW-0732">Signal</keyword>
<evidence type="ECO:0000256" key="1">
    <source>
        <dbReference type="SAM" id="SignalP"/>
    </source>
</evidence>
<sequence>MLRAVLSTLTLGLLSFSFTLPADGVHADVLPSTAVKAPVITTPVTSTMPDRLTFAEKQAAFNDHVLDIYNSADLQRKGLSFDVFQKALIGFHNFKKNNLISPSKSVITVVDFTKSSSQKRLWTIDLHSKKVLFNTLVAHGRNTGGDKAVKFSNQPNSFMSSVGFYLTNQTYYGKHGLSLRLSGMDDKYNSNALPRAIVIHGADYVSEAFVKRNGRLGRSLGCPALPQEVSKDVINAIKDKTVLYIHGAEKNYTSNYLNPATAVDAFALETLSSTVSKI</sequence>
<protein>
    <submittedName>
        <fullName evidence="2">Murein L,D-transpeptidase catalytic domain family protein</fullName>
    </submittedName>
</protein>
<reference evidence="3" key="1">
    <citation type="journal article" date="2019" name="Int. J. Syst. Evol. Microbiol.">
        <title>The Global Catalogue of Microorganisms (GCM) 10K type strain sequencing project: providing services to taxonomists for standard genome sequencing and annotation.</title>
        <authorList>
            <consortium name="The Broad Institute Genomics Platform"/>
            <consortium name="The Broad Institute Genome Sequencing Center for Infectious Disease"/>
            <person name="Wu L."/>
            <person name="Ma J."/>
        </authorList>
    </citation>
    <scope>NUCLEOTIDE SEQUENCE [LARGE SCALE GENOMIC DNA]</scope>
    <source>
        <strain evidence="3">JCM 16545</strain>
    </source>
</reference>
<evidence type="ECO:0000313" key="2">
    <source>
        <dbReference type="EMBL" id="MFD2066016.1"/>
    </source>
</evidence>
<feature type="signal peptide" evidence="1">
    <location>
        <begin position="1"/>
        <end position="22"/>
    </location>
</feature>
<name>A0ABW4WV01_9BACT</name>
<dbReference type="PANTHER" id="PTHR38477:SF1">
    <property type="entry name" value="MUREIN L,D-TRANSPEPTIDASE CATALYTIC DOMAIN FAMILY PROTEIN"/>
    <property type="match status" value="1"/>
</dbReference>
<dbReference type="InterPro" id="IPR032676">
    <property type="entry name" value="YkuD_2"/>
</dbReference>
<dbReference type="Proteomes" id="UP001597369">
    <property type="component" value="Unassembled WGS sequence"/>
</dbReference>
<comment type="caution">
    <text evidence="2">The sequence shown here is derived from an EMBL/GenBank/DDBJ whole genome shotgun (WGS) entry which is preliminary data.</text>
</comment>
<accession>A0ABW4WV01</accession>
<feature type="chain" id="PRO_5047030546" evidence="1">
    <location>
        <begin position="23"/>
        <end position="278"/>
    </location>
</feature>
<dbReference type="EMBL" id="JBHUHV010000014">
    <property type="protein sequence ID" value="MFD2066016.1"/>
    <property type="molecule type" value="Genomic_DNA"/>
</dbReference>
<dbReference type="Pfam" id="PF13645">
    <property type="entry name" value="YkuD_2"/>
    <property type="match status" value="1"/>
</dbReference>
<evidence type="ECO:0000313" key="3">
    <source>
        <dbReference type="Proteomes" id="UP001597369"/>
    </source>
</evidence>
<dbReference type="RefSeq" id="WP_229962148.1">
    <property type="nucleotide sequence ID" value="NZ_JAJJWI010000019.1"/>
</dbReference>
<dbReference type="PANTHER" id="PTHR38477">
    <property type="entry name" value="HYPOTHETICAL EXPORTED PROTEIN"/>
    <property type="match status" value="1"/>
</dbReference>